<evidence type="ECO:0000259" key="8">
    <source>
        <dbReference type="Pfam" id="PF13844"/>
    </source>
</evidence>
<evidence type="ECO:0000256" key="5">
    <source>
        <dbReference type="ARBA" id="ARBA00022679"/>
    </source>
</evidence>
<evidence type="ECO:0000256" key="1">
    <source>
        <dbReference type="ARBA" id="ARBA00004922"/>
    </source>
</evidence>
<comment type="caution">
    <text evidence="9">The sequence shown here is derived from an EMBL/GenBank/DDBJ whole genome shotgun (WGS) entry which is preliminary data.</text>
</comment>
<keyword evidence="4 9" id="KW-0328">Glycosyltransferase</keyword>
<dbReference type="Gene3D" id="1.25.40.10">
    <property type="entry name" value="Tetratricopeptide repeat domain"/>
    <property type="match status" value="4"/>
</dbReference>
<dbReference type="Pfam" id="PF13432">
    <property type="entry name" value="TPR_16"/>
    <property type="match status" value="3"/>
</dbReference>
<feature type="domain" description="O-GlcNAc transferase C-terminal" evidence="8">
    <location>
        <begin position="329"/>
        <end position="486"/>
    </location>
</feature>
<proteinExistence type="inferred from homology"/>
<keyword evidence="5 9" id="KW-0808">Transferase</keyword>
<gene>
    <name evidence="9" type="ORF">CARN5_0844</name>
</gene>
<dbReference type="InterPro" id="IPR011990">
    <property type="entry name" value="TPR-like_helical_dom_sf"/>
</dbReference>
<dbReference type="GO" id="GO:0097363">
    <property type="term" value="F:protein O-acetylglucosaminyltransferase activity"/>
    <property type="evidence" value="ECO:0007669"/>
    <property type="project" value="UniProtKB-EC"/>
</dbReference>
<evidence type="ECO:0000256" key="4">
    <source>
        <dbReference type="ARBA" id="ARBA00022676"/>
    </source>
</evidence>
<dbReference type="PROSITE" id="PS50005">
    <property type="entry name" value="TPR"/>
    <property type="match status" value="6"/>
</dbReference>
<feature type="domain" description="O-GlcNAc transferase C-terminal" evidence="8">
    <location>
        <begin position="496"/>
        <end position="674"/>
    </location>
</feature>
<dbReference type="Pfam" id="PF13844">
    <property type="entry name" value="Glyco_transf_41"/>
    <property type="match status" value="2"/>
</dbReference>
<name>E6QEM8_9ZZZZ</name>
<dbReference type="SUPFAM" id="SSF48452">
    <property type="entry name" value="TPR-like"/>
    <property type="match status" value="1"/>
</dbReference>
<evidence type="ECO:0000313" key="9">
    <source>
        <dbReference type="EMBL" id="CBI05654.1"/>
    </source>
</evidence>
<evidence type="ECO:0000256" key="7">
    <source>
        <dbReference type="ARBA" id="ARBA00022803"/>
    </source>
</evidence>
<dbReference type="EC" id="2.4.1.255" evidence="3"/>
<reference evidence="9" key="1">
    <citation type="submission" date="2009-10" db="EMBL/GenBank/DDBJ databases">
        <title>Diversity of trophic interactions inside an arsenic-rich microbial ecosystem.</title>
        <authorList>
            <person name="Bertin P.N."/>
            <person name="Heinrich-Salmeron A."/>
            <person name="Pelletier E."/>
            <person name="Goulhen-Chollet F."/>
            <person name="Arsene-Ploetze F."/>
            <person name="Gallien S."/>
            <person name="Calteau A."/>
            <person name="Vallenet D."/>
            <person name="Casiot C."/>
            <person name="Chane-Woon-Ming B."/>
            <person name="Giloteaux L."/>
            <person name="Barakat M."/>
            <person name="Bonnefoy V."/>
            <person name="Bruneel O."/>
            <person name="Chandler M."/>
            <person name="Cleiss J."/>
            <person name="Duran R."/>
            <person name="Elbaz-Poulichet F."/>
            <person name="Fonknechten N."/>
            <person name="Lauga B."/>
            <person name="Mornico D."/>
            <person name="Ortet P."/>
            <person name="Schaeffer C."/>
            <person name="Siguier P."/>
            <person name="Alexander Thil Smith A."/>
            <person name="Van Dorsselaer A."/>
            <person name="Weissenbach J."/>
            <person name="Medigue C."/>
            <person name="Le Paslier D."/>
        </authorList>
    </citation>
    <scope>NUCLEOTIDE SEQUENCE</scope>
</reference>
<dbReference type="Gene3D" id="3.40.50.2000">
    <property type="entry name" value="Glycogen Phosphorylase B"/>
    <property type="match status" value="1"/>
</dbReference>
<comment type="similarity">
    <text evidence="2">Belongs to the glycosyltransferase 41 family. O-GlcNAc transferase subfamily.</text>
</comment>
<evidence type="ECO:0000256" key="2">
    <source>
        <dbReference type="ARBA" id="ARBA00005386"/>
    </source>
</evidence>
<dbReference type="EMBL" id="CABP01000129">
    <property type="protein sequence ID" value="CBI05654.1"/>
    <property type="molecule type" value="Genomic_DNA"/>
</dbReference>
<dbReference type="SMART" id="SM00028">
    <property type="entry name" value="TPR"/>
    <property type="match status" value="7"/>
</dbReference>
<keyword evidence="7" id="KW-0802">TPR repeat</keyword>
<comment type="pathway">
    <text evidence="1">Protein modification; protein glycosylation.</text>
</comment>
<evidence type="ECO:0000256" key="3">
    <source>
        <dbReference type="ARBA" id="ARBA00011970"/>
    </source>
</evidence>
<dbReference type="PANTHER" id="PTHR44998">
    <property type="match status" value="1"/>
</dbReference>
<dbReference type="InterPro" id="IPR019734">
    <property type="entry name" value="TPR_rpt"/>
</dbReference>
<evidence type="ECO:0000256" key="6">
    <source>
        <dbReference type="ARBA" id="ARBA00022737"/>
    </source>
</evidence>
<protein>
    <recommendedName>
        <fullName evidence="3">protein O-GlcNAc transferase</fullName>
        <ecNumber evidence="3">2.4.1.255</ecNumber>
    </recommendedName>
</protein>
<organism evidence="9">
    <name type="scientific">mine drainage metagenome</name>
    <dbReference type="NCBI Taxonomy" id="410659"/>
    <lineage>
        <taxon>unclassified sequences</taxon>
        <taxon>metagenomes</taxon>
        <taxon>ecological metagenomes</taxon>
    </lineage>
</organism>
<dbReference type="PANTHER" id="PTHR44998:SF1">
    <property type="entry name" value="UDP-N-ACETYLGLUCOSAMINE--PEPTIDE N-ACETYLGLUCOSAMINYLTRANSFERASE 110 KDA SUBUNIT"/>
    <property type="match status" value="1"/>
</dbReference>
<accession>E6QEM8</accession>
<keyword evidence="6" id="KW-0677">Repeat</keyword>
<sequence>MEATSPKSNAAQLVQQGLALHQQGRVLEAEPFYRQTLTLEPEQSDALHLLGVVLSQKGNQGEAETLVRRALKMQPHHTAYHNSLGRILLLQGRMEEGIAALEEALRLAPQNPEAHFNVGEALLAQNHPGQAEPRYRRALELKPTHASAAFGLGRALWAQGDQPGALTWFQLASLLEPGNAVMLNQLGVAYMVLGHREDAQKAFDCLLRITPENPEVLANLAVLVNGAGQREAAVSYYERALAQRPDLPSALDGYIEVRRQLCAWEGLDELQGRIVAAVRSRVAAGQPAGIRAFTVLYLPFTPEEQLQVARDESRALAQGVGDPLWGEAARREGRLRIGYLTSDARNHPIGHLLAEIFRLHDRERFEVFVYSTGVDDGSSIRQKILLGAEHFREARGMTSAALAEQIAAYGVQILVDLMGHTADTRMSVLARRPVPLQMHYLGFPGSTGADFVDYLITDSYITPPERPDLLAEAPVYLPIYQINGHRYLPAVQSYRRVDFGIAEDTFVYYCFNNNYKIAPEIYDVWMRILKRVPQARLALLATSETALKNLQKEAEQRGVDPQRLMFAGYMEQSQNIARQKLMDLFLDTPLYNAGATATDALWAGVPLLTVEGQTYISRVAGSLLRNVGLPELIMPDLQAYEEMAVALAQDRERLHALRSRLEVARETALLFDTEGLLRKFERAFEQTWGRFERGEKPSPLWVD</sequence>
<dbReference type="AlphaFoldDB" id="E6QEM8"/>
<dbReference type="SUPFAM" id="SSF53756">
    <property type="entry name" value="UDP-Glycosyltransferase/glycogen phosphorylase"/>
    <property type="match status" value="1"/>
</dbReference>
<dbReference type="Gene3D" id="3.40.50.11380">
    <property type="match status" value="1"/>
</dbReference>
<dbReference type="InterPro" id="IPR029489">
    <property type="entry name" value="OGT/SEC/SPY_C"/>
</dbReference>